<dbReference type="GO" id="GO:0046872">
    <property type="term" value="F:metal ion binding"/>
    <property type="evidence" value="ECO:0007669"/>
    <property type="project" value="UniProtKB-KW"/>
</dbReference>
<keyword evidence="3 10" id="KW-0812">Transmembrane</keyword>
<evidence type="ECO:0000313" key="11">
    <source>
        <dbReference type="EMBL" id="RNL38567.1"/>
    </source>
</evidence>
<comment type="subcellular location">
    <subcellularLocation>
        <location evidence="1 10">Cell membrane</location>
        <topology evidence="1 10">Multi-pass membrane protein</topology>
    </subcellularLocation>
</comment>
<dbReference type="AlphaFoldDB" id="A0A3N0AUJ1"/>
<gene>
    <name evidence="10 11" type="primary">crcB</name>
    <name evidence="10" type="synonym">fluC</name>
    <name evidence="11" type="ORF">DMP06_08890</name>
</gene>
<comment type="catalytic activity">
    <reaction evidence="8">
        <text>fluoride(in) = fluoride(out)</text>
        <dbReference type="Rhea" id="RHEA:76159"/>
        <dbReference type="ChEBI" id="CHEBI:17051"/>
    </reaction>
    <physiologicalReaction direction="left-to-right" evidence="8">
        <dbReference type="Rhea" id="RHEA:76160"/>
    </physiologicalReaction>
</comment>
<evidence type="ECO:0000256" key="7">
    <source>
        <dbReference type="ARBA" id="ARBA00035120"/>
    </source>
</evidence>
<proteinExistence type="inferred from homology"/>
<evidence type="ECO:0000256" key="5">
    <source>
        <dbReference type="ARBA" id="ARBA00023136"/>
    </source>
</evidence>
<name>A0A3N0AUJ1_9ACTN</name>
<dbReference type="Proteomes" id="UP000269591">
    <property type="component" value="Unassembled WGS sequence"/>
</dbReference>
<protein>
    <recommendedName>
        <fullName evidence="10">Fluoride-specific ion channel FluC</fullName>
    </recommendedName>
</protein>
<evidence type="ECO:0000256" key="9">
    <source>
        <dbReference type="ARBA" id="ARBA00049940"/>
    </source>
</evidence>
<dbReference type="GO" id="GO:0062054">
    <property type="term" value="F:fluoride channel activity"/>
    <property type="evidence" value="ECO:0007669"/>
    <property type="project" value="UniProtKB-UniRule"/>
</dbReference>
<feature type="transmembrane region" description="Helical" evidence="10">
    <location>
        <begin position="73"/>
        <end position="95"/>
    </location>
</feature>
<evidence type="ECO:0000313" key="12">
    <source>
        <dbReference type="Proteomes" id="UP000269591"/>
    </source>
</evidence>
<comment type="caution">
    <text evidence="11">The sequence shown here is derived from an EMBL/GenBank/DDBJ whole genome shotgun (WGS) entry which is preliminary data.</text>
</comment>
<reference evidence="12" key="1">
    <citation type="submission" date="2018-05" db="EMBL/GenBank/DDBJ databases">
        <title>Genome Sequencing of selected type strains of the family Eggerthellaceae.</title>
        <authorList>
            <person name="Danylec N."/>
            <person name="Stoll D.A."/>
            <person name="Doetsch A."/>
            <person name="Huch M."/>
        </authorList>
    </citation>
    <scope>NUCLEOTIDE SEQUENCE [LARGE SCALE GENOMIC DNA]</scope>
    <source>
        <strain evidence="12">DSM 24851</strain>
    </source>
</reference>
<evidence type="ECO:0000256" key="4">
    <source>
        <dbReference type="ARBA" id="ARBA00022989"/>
    </source>
</evidence>
<accession>A0A3N0AUJ1</accession>
<comment type="similarity">
    <text evidence="7 10">Belongs to the fluoride channel Fluc/FEX (TC 1.A.43) family.</text>
</comment>
<sequence length="133" mass="13469">MLVNILAVALGGALGAVGRYLVGVLVGSVGAEATFWGVFPLSTFIANVVGCFAIGFLSVAFDGPFLGKDQARLFAITGIMGGFTTFSTFSLETVALFQDGAWGIAALNVALSLAACLAGVVLGRMVASAVFAR</sequence>
<dbReference type="RefSeq" id="WP_123209382.1">
    <property type="nucleotide sequence ID" value="NZ_JBHTHO010000014.1"/>
</dbReference>
<keyword evidence="10" id="KW-0915">Sodium</keyword>
<comment type="activity regulation">
    <text evidence="10">Na(+) is not transported, but it plays an essential structural role and its presence is essential for fluoride channel function.</text>
</comment>
<feature type="transmembrane region" description="Helical" evidence="10">
    <location>
        <begin position="39"/>
        <end position="61"/>
    </location>
</feature>
<dbReference type="PANTHER" id="PTHR28259">
    <property type="entry name" value="FLUORIDE EXPORT PROTEIN 1-RELATED"/>
    <property type="match status" value="1"/>
</dbReference>
<feature type="transmembrane region" description="Helical" evidence="10">
    <location>
        <begin position="101"/>
        <end position="123"/>
    </location>
</feature>
<keyword evidence="2 10" id="KW-1003">Cell membrane</keyword>
<comment type="function">
    <text evidence="9 10">Fluoride-specific ion channel. Important for reducing fluoride concentration in the cell, thus reducing its toxicity.</text>
</comment>
<dbReference type="InterPro" id="IPR003691">
    <property type="entry name" value="FluC"/>
</dbReference>
<feature type="binding site" evidence="10">
    <location>
        <position position="84"/>
    </location>
    <ligand>
        <name>Na(+)</name>
        <dbReference type="ChEBI" id="CHEBI:29101"/>
        <note>structural</note>
    </ligand>
</feature>
<evidence type="ECO:0000256" key="6">
    <source>
        <dbReference type="ARBA" id="ARBA00023303"/>
    </source>
</evidence>
<evidence type="ECO:0000256" key="1">
    <source>
        <dbReference type="ARBA" id="ARBA00004651"/>
    </source>
</evidence>
<evidence type="ECO:0000256" key="8">
    <source>
        <dbReference type="ARBA" id="ARBA00035585"/>
    </source>
</evidence>
<keyword evidence="5 10" id="KW-0472">Membrane</keyword>
<keyword evidence="10" id="KW-0406">Ion transport</keyword>
<evidence type="ECO:0000256" key="2">
    <source>
        <dbReference type="ARBA" id="ARBA00022475"/>
    </source>
</evidence>
<keyword evidence="12" id="KW-1185">Reference proteome</keyword>
<dbReference type="EMBL" id="QIBX01000017">
    <property type="protein sequence ID" value="RNL38567.1"/>
    <property type="molecule type" value="Genomic_DNA"/>
</dbReference>
<keyword evidence="10" id="KW-0479">Metal-binding</keyword>
<keyword evidence="4 10" id="KW-1133">Transmembrane helix</keyword>
<dbReference type="NCBIfam" id="TIGR00494">
    <property type="entry name" value="crcB"/>
    <property type="match status" value="1"/>
</dbReference>
<dbReference type="HAMAP" id="MF_00454">
    <property type="entry name" value="FluC"/>
    <property type="match status" value="1"/>
</dbReference>
<dbReference type="PANTHER" id="PTHR28259:SF1">
    <property type="entry name" value="FLUORIDE EXPORT PROTEIN 1-RELATED"/>
    <property type="match status" value="1"/>
</dbReference>
<feature type="binding site" evidence="10">
    <location>
        <position position="81"/>
    </location>
    <ligand>
        <name>Na(+)</name>
        <dbReference type="ChEBI" id="CHEBI:29101"/>
        <note>structural</note>
    </ligand>
</feature>
<keyword evidence="10" id="KW-0813">Transport</keyword>
<keyword evidence="6 10" id="KW-0407">Ion channel</keyword>
<dbReference type="Pfam" id="PF02537">
    <property type="entry name" value="CRCB"/>
    <property type="match status" value="1"/>
</dbReference>
<evidence type="ECO:0000256" key="3">
    <source>
        <dbReference type="ARBA" id="ARBA00022692"/>
    </source>
</evidence>
<dbReference type="OrthoDB" id="5148600at2"/>
<organism evidence="11 12">
    <name type="scientific">Slackia equolifaciens</name>
    <dbReference type="NCBI Taxonomy" id="498718"/>
    <lineage>
        <taxon>Bacteria</taxon>
        <taxon>Bacillati</taxon>
        <taxon>Actinomycetota</taxon>
        <taxon>Coriobacteriia</taxon>
        <taxon>Eggerthellales</taxon>
        <taxon>Eggerthellaceae</taxon>
        <taxon>Slackia</taxon>
    </lineage>
</organism>
<dbReference type="GO" id="GO:0005886">
    <property type="term" value="C:plasma membrane"/>
    <property type="evidence" value="ECO:0007669"/>
    <property type="project" value="UniProtKB-SubCell"/>
</dbReference>
<dbReference type="GO" id="GO:0140114">
    <property type="term" value="P:cellular detoxification of fluoride"/>
    <property type="evidence" value="ECO:0007669"/>
    <property type="project" value="UniProtKB-UniRule"/>
</dbReference>
<evidence type="ECO:0000256" key="10">
    <source>
        <dbReference type="HAMAP-Rule" id="MF_00454"/>
    </source>
</evidence>